<dbReference type="Proteomes" id="UP001396334">
    <property type="component" value="Unassembled WGS sequence"/>
</dbReference>
<keyword evidence="2" id="KW-1185">Reference proteome</keyword>
<evidence type="ECO:0000313" key="1">
    <source>
        <dbReference type="EMBL" id="KAK8984559.1"/>
    </source>
</evidence>
<dbReference type="EMBL" id="JBBPBN010000077">
    <property type="protein sequence ID" value="KAK8984559.1"/>
    <property type="molecule type" value="Genomic_DNA"/>
</dbReference>
<name>A0ABR2P8C0_9ROSI</name>
<proteinExistence type="predicted"/>
<reference evidence="1 2" key="1">
    <citation type="journal article" date="2024" name="G3 (Bethesda)">
        <title>Genome assembly of Hibiscus sabdariffa L. provides insights into metabolisms of medicinal natural products.</title>
        <authorList>
            <person name="Kim T."/>
        </authorList>
    </citation>
    <scope>NUCLEOTIDE SEQUENCE [LARGE SCALE GENOMIC DNA]</scope>
    <source>
        <strain evidence="1">TK-2024</strain>
        <tissue evidence="1">Old leaves</tissue>
    </source>
</reference>
<evidence type="ECO:0000313" key="2">
    <source>
        <dbReference type="Proteomes" id="UP001396334"/>
    </source>
</evidence>
<comment type="caution">
    <text evidence="1">The sequence shown here is derived from an EMBL/GenBank/DDBJ whole genome shotgun (WGS) entry which is preliminary data.</text>
</comment>
<organism evidence="1 2">
    <name type="scientific">Hibiscus sabdariffa</name>
    <name type="common">roselle</name>
    <dbReference type="NCBI Taxonomy" id="183260"/>
    <lineage>
        <taxon>Eukaryota</taxon>
        <taxon>Viridiplantae</taxon>
        <taxon>Streptophyta</taxon>
        <taxon>Embryophyta</taxon>
        <taxon>Tracheophyta</taxon>
        <taxon>Spermatophyta</taxon>
        <taxon>Magnoliopsida</taxon>
        <taxon>eudicotyledons</taxon>
        <taxon>Gunneridae</taxon>
        <taxon>Pentapetalae</taxon>
        <taxon>rosids</taxon>
        <taxon>malvids</taxon>
        <taxon>Malvales</taxon>
        <taxon>Malvaceae</taxon>
        <taxon>Malvoideae</taxon>
        <taxon>Hibiscus</taxon>
    </lineage>
</organism>
<sequence>MYCVLVRPLKYSRLRF</sequence>
<protein>
    <submittedName>
        <fullName evidence="1">Uncharacterized protein</fullName>
    </submittedName>
</protein>
<accession>A0ABR2P8C0</accession>
<gene>
    <name evidence="1" type="ORF">V6N11_047780</name>
</gene>